<feature type="chain" id="PRO_5026104204" evidence="1">
    <location>
        <begin position="19"/>
        <end position="52"/>
    </location>
</feature>
<keyword evidence="1" id="KW-0732">Signal</keyword>
<evidence type="ECO:0000256" key="1">
    <source>
        <dbReference type="SAM" id="SignalP"/>
    </source>
</evidence>
<organism evidence="2 3">
    <name type="scientific">Phytohabitans suffuscus</name>
    <dbReference type="NCBI Taxonomy" id="624315"/>
    <lineage>
        <taxon>Bacteria</taxon>
        <taxon>Bacillati</taxon>
        <taxon>Actinomycetota</taxon>
        <taxon>Actinomycetes</taxon>
        <taxon>Micromonosporales</taxon>
        <taxon>Micromonosporaceae</taxon>
    </lineage>
</organism>
<keyword evidence="3" id="KW-1185">Reference proteome</keyword>
<dbReference type="Proteomes" id="UP000503011">
    <property type="component" value="Chromosome"/>
</dbReference>
<dbReference type="EMBL" id="AP022871">
    <property type="protein sequence ID" value="BCB83803.1"/>
    <property type="molecule type" value="Genomic_DNA"/>
</dbReference>
<gene>
    <name evidence="2" type="ORF">Psuf_011160</name>
</gene>
<evidence type="ECO:0000313" key="3">
    <source>
        <dbReference type="Proteomes" id="UP000503011"/>
    </source>
</evidence>
<reference evidence="2 3" key="1">
    <citation type="submission" date="2020-03" db="EMBL/GenBank/DDBJ databases">
        <title>Whole genome shotgun sequence of Phytohabitans suffuscus NBRC 105367.</title>
        <authorList>
            <person name="Komaki H."/>
            <person name="Tamura T."/>
        </authorList>
    </citation>
    <scope>NUCLEOTIDE SEQUENCE [LARGE SCALE GENOMIC DNA]</scope>
    <source>
        <strain evidence="2 3">NBRC 105367</strain>
    </source>
</reference>
<reference evidence="2 3" key="2">
    <citation type="submission" date="2020-03" db="EMBL/GenBank/DDBJ databases">
        <authorList>
            <person name="Ichikawa N."/>
            <person name="Kimura A."/>
            <person name="Kitahashi Y."/>
            <person name="Uohara A."/>
        </authorList>
    </citation>
    <scope>NUCLEOTIDE SEQUENCE [LARGE SCALE GENOMIC DNA]</scope>
    <source>
        <strain evidence="2 3">NBRC 105367</strain>
    </source>
</reference>
<dbReference type="KEGG" id="psuu:Psuf_011160"/>
<proteinExistence type="predicted"/>
<protein>
    <submittedName>
        <fullName evidence="2">Uncharacterized protein</fullName>
    </submittedName>
</protein>
<evidence type="ECO:0000313" key="2">
    <source>
        <dbReference type="EMBL" id="BCB83803.1"/>
    </source>
</evidence>
<dbReference type="AlphaFoldDB" id="A0A6F8YCP6"/>
<name>A0A6F8YCP6_9ACTN</name>
<feature type="signal peptide" evidence="1">
    <location>
        <begin position="1"/>
        <end position="18"/>
    </location>
</feature>
<sequence length="52" mass="5321">MRAVTTFVLLAAGAVAPAASCRVAGRRAASRQLGTAVSWALTVKLRYATDSG</sequence>
<accession>A0A6F8YCP6</accession>